<accession>A0AAV2VPL3</accession>
<evidence type="ECO:0000313" key="2">
    <source>
        <dbReference type="EMBL" id="CCO46332.1"/>
    </source>
</evidence>
<feature type="domain" description="N-acetylmuramidase" evidence="1">
    <location>
        <begin position="127"/>
        <end position="294"/>
    </location>
</feature>
<dbReference type="InterPro" id="IPR024408">
    <property type="entry name" value="Muramidase"/>
</dbReference>
<protein>
    <recommendedName>
        <fullName evidence="1">N-acetylmuramidase domain-containing protein</fullName>
    </recommendedName>
</protein>
<dbReference type="Proteomes" id="UP000018211">
    <property type="component" value="Unassembled WGS sequence"/>
</dbReference>
<evidence type="ECO:0000259" key="1">
    <source>
        <dbReference type="Pfam" id="PF11860"/>
    </source>
</evidence>
<dbReference type="Pfam" id="PF11860">
    <property type="entry name" value="Muramidase"/>
    <property type="match status" value="1"/>
</dbReference>
<dbReference type="AlphaFoldDB" id="A0AAV2VPL3"/>
<name>A0AAV2VPL3_9VIBR</name>
<comment type="caution">
    <text evidence="2">The sequence shown here is derived from an EMBL/GenBank/DDBJ whole genome shotgun (WGS) entry which is preliminary data.</text>
</comment>
<organism evidence="2 3">
    <name type="scientific">Vibrio nigripulchritudo SOn1</name>
    <dbReference type="NCBI Taxonomy" id="1238450"/>
    <lineage>
        <taxon>Bacteria</taxon>
        <taxon>Pseudomonadati</taxon>
        <taxon>Pseudomonadota</taxon>
        <taxon>Gammaproteobacteria</taxon>
        <taxon>Vibrionales</taxon>
        <taxon>Vibrionaceae</taxon>
        <taxon>Vibrio</taxon>
    </lineage>
</organism>
<gene>
    <name evidence="2" type="ORF">VIBNISOn1_1750004</name>
</gene>
<reference evidence="2 3" key="1">
    <citation type="journal article" date="2013" name="ISME J.">
        <title>Comparative genomics of pathogenic lineages of Vibrio nigripulchritudo identifies virulence-associated traits.</title>
        <authorList>
            <person name="Goudenege D."/>
            <person name="Labreuche Y."/>
            <person name="Krin E."/>
            <person name="Ansquer D."/>
            <person name="Mangenot S."/>
            <person name="Calteau A."/>
            <person name="Medigue C."/>
            <person name="Mazel D."/>
            <person name="Polz M.F."/>
            <person name="Le Roux F."/>
        </authorList>
    </citation>
    <scope>NUCLEOTIDE SEQUENCE [LARGE SCALE GENOMIC DNA]</scope>
    <source>
        <strain evidence="2 3">SOn1</strain>
    </source>
</reference>
<sequence>MKDLPLTSSVGTLGENLAEDVLAIQKALNEASDKIGLDEALVEDGIIGDDFDTSKTCQAIKQMQANVLGFKNPDGRIDCNGKSHKALAESASDQLGFAPSLFLPRIEPEVGLSEEDFEKAAESLDCDVAAVKAVSEVESAGSGFFASGPPCILFEAHIFSKYSDRQFDESHPEISSRKWDRSLYVGGEKEYERLQNAMALNRKAALMSASYGRYQIMGFNHQAAGYDDVETFVREMFLAERFHLFAFVNFIKADSRLHTAIQELDWATFARYYNGPAYAENRYDEKLLAAYDKHAS</sequence>
<dbReference type="EMBL" id="CAOF01000085">
    <property type="protein sequence ID" value="CCO46332.1"/>
    <property type="molecule type" value="Genomic_DNA"/>
</dbReference>
<evidence type="ECO:0000313" key="3">
    <source>
        <dbReference type="Proteomes" id="UP000018211"/>
    </source>
</evidence>
<proteinExistence type="predicted"/>